<proteinExistence type="predicted"/>
<organism evidence="1 2">
    <name type="scientific">Nesidiocoris tenuis</name>
    <dbReference type="NCBI Taxonomy" id="355587"/>
    <lineage>
        <taxon>Eukaryota</taxon>
        <taxon>Metazoa</taxon>
        <taxon>Ecdysozoa</taxon>
        <taxon>Arthropoda</taxon>
        <taxon>Hexapoda</taxon>
        <taxon>Insecta</taxon>
        <taxon>Pterygota</taxon>
        <taxon>Neoptera</taxon>
        <taxon>Paraneoptera</taxon>
        <taxon>Hemiptera</taxon>
        <taxon>Heteroptera</taxon>
        <taxon>Panheteroptera</taxon>
        <taxon>Cimicomorpha</taxon>
        <taxon>Miridae</taxon>
        <taxon>Dicyphina</taxon>
        <taxon>Nesidiocoris</taxon>
    </lineage>
</organism>
<dbReference type="Proteomes" id="UP000479000">
    <property type="component" value="Unassembled WGS sequence"/>
</dbReference>
<reference evidence="1 2" key="1">
    <citation type="submission" date="2020-02" db="EMBL/GenBank/DDBJ databases">
        <authorList>
            <person name="Ferguson B K."/>
        </authorList>
    </citation>
    <scope>NUCLEOTIDE SEQUENCE [LARGE SCALE GENOMIC DNA]</scope>
</reference>
<accession>A0A6H5FZM7</accession>
<gene>
    <name evidence="1" type="ORF">NTEN_LOCUS1579</name>
</gene>
<sequence>MQIHRKSCSRSDTGIAIMENVKLFANDGLFLGFQSTTWTWQGFPMHTPRVPPA</sequence>
<protein>
    <submittedName>
        <fullName evidence="1">Uncharacterized protein</fullName>
    </submittedName>
</protein>
<dbReference type="EMBL" id="CADCXU010002514">
    <property type="protein sequence ID" value="CAA9994763.1"/>
    <property type="molecule type" value="Genomic_DNA"/>
</dbReference>
<evidence type="ECO:0000313" key="1">
    <source>
        <dbReference type="EMBL" id="CAA9994763.1"/>
    </source>
</evidence>
<name>A0A6H5FZM7_9HEMI</name>
<keyword evidence="2" id="KW-1185">Reference proteome</keyword>
<dbReference type="AlphaFoldDB" id="A0A6H5FZM7"/>
<evidence type="ECO:0000313" key="2">
    <source>
        <dbReference type="Proteomes" id="UP000479000"/>
    </source>
</evidence>